<keyword evidence="8 10" id="KW-0472">Membrane</keyword>
<gene>
    <name evidence="12" type="ORF">ROHU_033898</name>
</gene>
<feature type="region of interest" description="Disordered" evidence="9">
    <location>
        <begin position="1"/>
        <end position="32"/>
    </location>
</feature>
<feature type="transmembrane region" description="Helical" evidence="10">
    <location>
        <begin position="375"/>
        <end position="395"/>
    </location>
</feature>
<name>A0A498LDF3_LABRO</name>
<dbReference type="InterPro" id="IPR019411">
    <property type="entry name" value="MMM1_dom"/>
</dbReference>
<dbReference type="GO" id="GO:0005789">
    <property type="term" value="C:endoplasmic reticulum membrane"/>
    <property type="evidence" value="ECO:0007669"/>
    <property type="project" value="UniProtKB-SubCell"/>
</dbReference>
<dbReference type="PANTHER" id="PTHR13466:SF4">
    <property type="entry name" value="SMP-LTD DOMAIN-CONTAINING PROTEIN"/>
    <property type="match status" value="1"/>
</dbReference>
<dbReference type="AlphaFoldDB" id="A0A498LDF3"/>
<dbReference type="PANTHER" id="PTHR13466">
    <property type="entry name" value="TEX2 PROTEIN-RELATED"/>
    <property type="match status" value="1"/>
</dbReference>
<feature type="region of interest" description="Disordered" evidence="9">
    <location>
        <begin position="308"/>
        <end position="342"/>
    </location>
</feature>
<keyword evidence="13" id="KW-1185">Reference proteome</keyword>
<feature type="region of interest" description="Disordered" evidence="9">
    <location>
        <begin position="590"/>
        <end position="619"/>
    </location>
</feature>
<evidence type="ECO:0000256" key="8">
    <source>
        <dbReference type="ARBA" id="ARBA00023136"/>
    </source>
</evidence>
<proteinExistence type="predicted"/>
<comment type="caution">
    <text evidence="12">The sequence shown here is derived from an EMBL/GenBank/DDBJ whole genome shotgun (WGS) entry which is preliminary data.</text>
</comment>
<feature type="domain" description="SMP-LTD" evidence="11">
    <location>
        <begin position="680"/>
        <end position="968"/>
    </location>
</feature>
<evidence type="ECO:0000256" key="4">
    <source>
        <dbReference type="ARBA" id="ARBA00022824"/>
    </source>
</evidence>
<feature type="region of interest" description="Disordered" evidence="9">
    <location>
        <begin position="806"/>
        <end position="846"/>
    </location>
</feature>
<dbReference type="STRING" id="84645.A0A498LDF3"/>
<feature type="region of interest" description="Disordered" evidence="9">
    <location>
        <begin position="178"/>
        <end position="205"/>
    </location>
</feature>
<keyword evidence="6" id="KW-0445">Lipid transport</keyword>
<feature type="compositionally biased region" description="Acidic residues" evidence="9">
    <location>
        <begin position="808"/>
        <end position="825"/>
    </location>
</feature>
<evidence type="ECO:0000313" key="12">
    <source>
        <dbReference type="EMBL" id="RXN04544.1"/>
    </source>
</evidence>
<dbReference type="Pfam" id="PF10296">
    <property type="entry name" value="MMM1"/>
    <property type="match status" value="1"/>
</dbReference>
<evidence type="ECO:0000256" key="3">
    <source>
        <dbReference type="ARBA" id="ARBA00022692"/>
    </source>
</evidence>
<dbReference type="Proteomes" id="UP000290572">
    <property type="component" value="Unassembled WGS sequence"/>
</dbReference>
<feature type="compositionally biased region" description="Polar residues" evidence="9">
    <location>
        <begin position="15"/>
        <end position="27"/>
    </location>
</feature>
<dbReference type="EMBL" id="QBIY01013432">
    <property type="protein sequence ID" value="RXN04544.1"/>
    <property type="molecule type" value="Genomic_DNA"/>
</dbReference>
<feature type="region of interest" description="Disordered" evidence="9">
    <location>
        <begin position="531"/>
        <end position="552"/>
    </location>
</feature>
<evidence type="ECO:0000256" key="1">
    <source>
        <dbReference type="ARBA" id="ARBA00004586"/>
    </source>
</evidence>
<dbReference type="InterPro" id="IPR031468">
    <property type="entry name" value="SMP_LBD"/>
</dbReference>
<dbReference type="GO" id="GO:0006869">
    <property type="term" value="P:lipid transport"/>
    <property type="evidence" value="ECO:0007669"/>
    <property type="project" value="UniProtKB-KW"/>
</dbReference>
<evidence type="ECO:0000256" key="2">
    <source>
        <dbReference type="ARBA" id="ARBA00022448"/>
    </source>
</evidence>
<keyword evidence="7" id="KW-0446">Lipid-binding</keyword>
<evidence type="ECO:0000256" key="5">
    <source>
        <dbReference type="ARBA" id="ARBA00022989"/>
    </source>
</evidence>
<reference evidence="12 13" key="1">
    <citation type="submission" date="2018-03" db="EMBL/GenBank/DDBJ databases">
        <title>Draft genome sequence of Rohu Carp (Labeo rohita).</title>
        <authorList>
            <person name="Das P."/>
            <person name="Kushwaha B."/>
            <person name="Joshi C.G."/>
            <person name="Kumar D."/>
            <person name="Nagpure N.S."/>
            <person name="Sahoo L."/>
            <person name="Das S.P."/>
            <person name="Bit A."/>
            <person name="Patnaik S."/>
            <person name="Meher P.K."/>
            <person name="Jayasankar P."/>
            <person name="Koringa P.G."/>
            <person name="Patel N.V."/>
            <person name="Hinsu A.T."/>
            <person name="Kumar R."/>
            <person name="Pandey M."/>
            <person name="Agarwal S."/>
            <person name="Srivastava S."/>
            <person name="Singh M."/>
            <person name="Iquebal M.A."/>
            <person name="Jaiswal S."/>
            <person name="Angadi U.B."/>
            <person name="Kumar N."/>
            <person name="Raza M."/>
            <person name="Shah T.M."/>
            <person name="Rai A."/>
            <person name="Jena J.K."/>
        </authorList>
    </citation>
    <scope>NUCLEOTIDE SEQUENCE [LARGE SCALE GENOMIC DNA]</scope>
    <source>
        <strain evidence="12">DASCIFA01</strain>
        <tissue evidence="12">Testis</tissue>
    </source>
</reference>
<keyword evidence="2" id="KW-0813">Transport</keyword>
<sequence>MAGMTGNEETHKLASGTQRPGLQQQQDTDQRGIVIQLTDTEGEWDNLDDNDLIFTLDCDGKKSLSSLRNQRPCSVDIQTEGEWGLSSPAFNVPLSPSSPGSLGNSFPPGSGFLSPTHRPLASLVKSLSTELELKESSLKPKPLLSLVKSISTELSRSEPEVSQSRSDSKLNLHLLSQFTQPKSRNGDSRTAPPSPVNLSPTEPKASFFKMELEDTRRKLSEAMQEPLSMFSKIMREDSVGSPKHQRSTGSVDSSNYKGFGIGKITTELSASDSPKSARKAESEILPECNWPVRHRKRFVQKSSLSYEHHSRQVDAGPVMESSTRGSASQSTDMNRTDQDGLAEDVTEQCSSPVPGVGLAYVAFLSYCYFIFPLSAYWSGLFLGLVFGLMLGLVLIRWGSMKHMSTSQQQRLHGTSYSNSLFETLQSSVPSLKGWMNEMYTYDPETYHPSLMHTVYVTLDGPCLRLDYPRNNIPRWATFDEPCYEKHFTHSRIFRLTGSKVFLLPLALAHKRVWNRKYPICISLAEGEGAMEEDEMAEGQGEAQKVEKHPGSTTNASRPVTLYFFGRTGREKEEWFHRLFSASIQNEEDHFESVSSDKSAFHEENPLGLSHGGESSVKDSSEDVFHSDLVGRVKENILPDYTSYMTSLIFSTHPSPLQSPCQSSTQGSPTEKDQNFCCHEDETKPDWLNALIGRIFWDFLHEKYWADKVQQKIQRKLSKIRLPYFMDELTLTELAMGSSMPQITGTSLPQVNNRGLWLHVEVEYTGALQMTLETKINLSKLGKEGVPEAETELETINVFSRSRLSVLADSDEESSSAGSSDEEEVSSADTQGTQTEKALPGVEGAAAGGSTSRRILRFVDKIAKSKYFQKATENEYIKKKIEEMSNTPLLLAVEVQELSGTLAINIPPPPTDRIWYSFCGPPKLDLRVRPKLGEREVTFCHVTEWIEKKLQDEFQKVFVLPNMDDIYLPLMHSGMDNAPAFPQYPAKLSQHSSMASTDSFQIANLQALTHQVYLPPYLCHPALHALHLPAQVGCDGPLPPPLGYIALMQFSVAVMLGLIFTDEQCPAAHGTQLSPVATALIVRLRILPQHLLPTALMGAVLPLIRTVGDVEHKKQMWLAPDNFFTLTTGTLFGTI</sequence>
<evidence type="ECO:0000256" key="9">
    <source>
        <dbReference type="SAM" id="MobiDB-lite"/>
    </source>
</evidence>
<protein>
    <submittedName>
        <fullName evidence="12">Testis-expressed sequence 2-like isoform X1</fullName>
    </submittedName>
</protein>
<accession>A0A498LDF3</accession>
<evidence type="ECO:0000259" key="11">
    <source>
        <dbReference type="PROSITE" id="PS51847"/>
    </source>
</evidence>
<feature type="compositionally biased region" description="Polar residues" evidence="9">
    <location>
        <begin position="320"/>
        <end position="333"/>
    </location>
</feature>
<evidence type="ECO:0000256" key="10">
    <source>
        <dbReference type="SAM" id="Phobius"/>
    </source>
</evidence>
<comment type="subcellular location">
    <subcellularLocation>
        <location evidence="1">Endoplasmic reticulum membrane</location>
    </subcellularLocation>
</comment>
<dbReference type="CDD" id="cd21675">
    <property type="entry name" value="SMP_TEX2"/>
    <property type="match status" value="1"/>
</dbReference>
<evidence type="ECO:0000313" key="13">
    <source>
        <dbReference type="Proteomes" id="UP000290572"/>
    </source>
</evidence>
<organism evidence="12 13">
    <name type="scientific">Labeo rohita</name>
    <name type="common">Indian major carp</name>
    <name type="synonym">Cyprinus rohita</name>
    <dbReference type="NCBI Taxonomy" id="84645"/>
    <lineage>
        <taxon>Eukaryota</taxon>
        <taxon>Metazoa</taxon>
        <taxon>Chordata</taxon>
        <taxon>Craniata</taxon>
        <taxon>Vertebrata</taxon>
        <taxon>Euteleostomi</taxon>
        <taxon>Actinopterygii</taxon>
        <taxon>Neopterygii</taxon>
        <taxon>Teleostei</taxon>
        <taxon>Ostariophysi</taxon>
        <taxon>Cypriniformes</taxon>
        <taxon>Cyprinidae</taxon>
        <taxon>Labeoninae</taxon>
        <taxon>Labeonini</taxon>
        <taxon>Labeo</taxon>
    </lineage>
</organism>
<keyword evidence="4" id="KW-0256">Endoplasmic reticulum</keyword>
<dbReference type="GO" id="GO:0008289">
    <property type="term" value="F:lipid binding"/>
    <property type="evidence" value="ECO:0007669"/>
    <property type="project" value="UniProtKB-KW"/>
</dbReference>
<keyword evidence="3 10" id="KW-0812">Transmembrane</keyword>
<evidence type="ECO:0000256" key="7">
    <source>
        <dbReference type="ARBA" id="ARBA00023121"/>
    </source>
</evidence>
<keyword evidence="5 10" id="KW-1133">Transmembrane helix</keyword>
<evidence type="ECO:0000256" key="6">
    <source>
        <dbReference type="ARBA" id="ARBA00023055"/>
    </source>
</evidence>
<dbReference type="PROSITE" id="PS51847">
    <property type="entry name" value="SMP"/>
    <property type="match status" value="1"/>
</dbReference>